<comment type="caution">
    <text evidence="2">The sequence shown here is derived from an EMBL/GenBank/DDBJ whole genome shotgun (WGS) entry which is preliminary data.</text>
</comment>
<dbReference type="Pfam" id="PF18598">
    <property type="entry name" value="TetR_C_36"/>
    <property type="match status" value="1"/>
</dbReference>
<evidence type="ECO:0000313" key="2">
    <source>
        <dbReference type="EMBL" id="GAA3594157.1"/>
    </source>
</evidence>
<dbReference type="Gene3D" id="1.10.357.10">
    <property type="entry name" value="Tetracycline Repressor, domain 2"/>
    <property type="match status" value="1"/>
</dbReference>
<name>A0ABP6YZK3_9ACTN</name>
<accession>A0ABP6YZK3</accession>
<proteinExistence type="predicted"/>
<dbReference type="RefSeq" id="WP_231484166.1">
    <property type="nucleotide sequence ID" value="NZ_BAAAZO010000001.1"/>
</dbReference>
<dbReference type="InterPro" id="IPR009057">
    <property type="entry name" value="Homeodomain-like_sf"/>
</dbReference>
<organism evidence="2 3">
    <name type="scientific">Kineosporia mesophila</name>
    <dbReference type="NCBI Taxonomy" id="566012"/>
    <lineage>
        <taxon>Bacteria</taxon>
        <taxon>Bacillati</taxon>
        <taxon>Actinomycetota</taxon>
        <taxon>Actinomycetes</taxon>
        <taxon>Kineosporiales</taxon>
        <taxon>Kineosporiaceae</taxon>
        <taxon>Kineosporia</taxon>
    </lineage>
</organism>
<gene>
    <name evidence="2" type="ORF">GCM10022223_06460</name>
</gene>
<reference evidence="3" key="1">
    <citation type="journal article" date="2019" name="Int. J. Syst. Evol. Microbiol.">
        <title>The Global Catalogue of Microorganisms (GCM) 10K type strain sequencing project: providing services to taxonomists for standard genome sequencing and annotation.</title>
        <authorList>
            <consortium name="The Broad Institute Genomics Platform"/>
            <consortium name="The Broad Institute Genome Sequencing Center for Infectious Disease"/>
            <person name="Wu L."/>
            <person name="Ma J."/>
        </authorList>
    </citation>
    <scope>NUCLEOTIDE SEQUENCE [LARGE SCALE GENOMIC DNA]</scope>
    <source>
        <strain evidence="3">JCM 16902</strain>
    </source>
</reference>
<dbReference type="InterPro" id="IPR041485">
    <property type="entry name" value="TetR_C_36"/>
</dbReference>
<dbReference type="Proteomes" id="UP001501074">
    <property type="component" value="Unassembled WGS sequence"/>
</dbReference>
<feature type="domain" description="QsdR TetR regulatory C-terminal" evidence="1">
    <location>
        <begin position="78"/>
        <end position="182"/>
    </location>
</feature>
<dbReference type="EMBL" id="BAAAZO010000001">
    <property type="protein sequence ID" value="GAA3594157.1"/>
    <property type="molecule type" value="Genomic_DNA"/>
</dbReference>
<keyword evidence="3" id="KW-1185">Reference proteome</keyword>
<sequence length="183" mass="20154">MPTSRSVMAPEVILRGAAVHFQRHSTLDMDLLARELAISRATLYRAVGSRDRLLGLVFGTISRWIFQLARDEVRPVCGPDGVLAVTRAYVKLLDQAVQLHTFMQEDPQIAARVLFTPAGGVMHRSVQEQAATFREAGIGGDHLEDRAFLYVRLVESVLFSELLGTGRVSLTGAEGALRALLRE</sequence>
<dbReference type="SUPFAM" id="SSF46689">
    <property type="entry name" value="Homeodomain-like"/>
    <property type="match status" value="1"/>
</dbReference>
<protein>
    <submittedName>
        <fullName evidence="2">QsdR family transcriptional regulator</fullName>
    </submittedName>
</protein>
<evidence type="ECO:0000313" key="3">
    <source>
        <dbReference type="Proteomes" id="UP001501074"/>
    </source>
</evidence>
<evidence type="ECO:0000259" key="1">
    <source>
        <dbReference type="Pfam" id="PF18598"/>
    </source>
</evidence>